<dbReference type="RefSeq" id="WP_185637145.1">
    <property type="nucleotide sequence ID" value="NZ_JAATOD010000001.1"/>
</dbReference>
<dbReference type="InterPro" id="IPR010679">
    <property type="entry name" value="DUF1254"/>
</dbReference>
<dbReference type="SUPFAM" id="SSF160935">
    <property type="entry name" value="VPA0735-like"/>
    <property type="match status" value="1"/>
</dbReference>
<dbReference type="AlphaFoldDB" id="A0A7X1DMR7"/>
<proteinExistence type="predicted"/>
<dbReference type="Gene3D" id="2.60.40.1610">
    <property type="entry name" value="Domain of unknown function DUF1254"/>
    <property type="match status" value="1"/>
</dbReference>
<reference evidence="3 4" key="1">
    <citation type="submission" date="2020-03" db="EMBL/GenBank/DDBJ databases">
        <title>Soil Listeria distribution.</title>
        <authorList>
            <person name="Liao J."/>
            <person name="Wiedmann M."/>
        </authorList>
    </citation>
    <scope>NUCLEOTIDE SEQUENCE [LARGE SCALE GENOMIC DNA]</scope>
    <source>
        <strain evidence="3 4">FSL L7-0020</strain>
    </source>
</reference>
<dbReference type="Proteomes" id="UP000572016">
    <property type="component" value="Unassembled WGS sequence"/>
</dbReference>
<evidence type="ECO:0000313" key="3">
    <source>
        <dbReference type="EMBL" id="MBC2329248.1"/>
    </source>
</evidence>
<evidence type="ECO:0000313" key="4">
    <source>
        <dbReference type="Proteomes" id="UP000572016"/>
    </source>
</evidence>
<dbReference type="InterPro" id="IPR010621">
    <property type="entry name" value="DUF1214"/>
</dbReference>
<dbReference type="EMBL" id="JAATOD010000001">
    <property type="protein sequence ID" value="MBC2329248.1"/>
    <property type="molecule type" value="Genomic_DNA"/>
</dbReference>
<organism evidence="3 4">
    <name type="scientific">Listeria swaminathanii</name>
    <dbReference type="NCBI Taxonomy" id="2713501"/>
    <lineage>
        <taxon>Bacteria</taxon>
        <taxon>Bacillati</taxon>
        <taxon>Bacillota</taxon>
        <taxon>Bacilli</taxon>
        <taxon>Bacillales</taxon>
        <taxon>Listeriaceae</taxon>
        <taxon>Listeria</taxon>
    </lineage>
</organism>
<comment type="caution">
    <text evidence="3">The sequence shown here is derived from an EMBL/GenBank/DDBJ whole genome shotgun (WGS) entry which is preliminary data.</text>
</comment>
<dbReference type="Pfam" id="PF06742">
    <property type="entry name" value="DUF1214"/>
    <property type="match status" value="1"/>
</dbReference>
<sequence length="460" mass="51624">MEELKGLTLAEAMAEKDLVDWREMNAYSLGLQAYMYGFPLIYMAELRHLWVTNPEASFYAALNHLHIKTELATATNYTTGGSPNNDTLYAWGWIDLTKEPVIFSVPETNGRYYVIELADFYSDNFAYIGKRTTGTKAGNYAITPPGWKGDLPTDTNGSFESPTPYALAFERTAVNGEADVEEVNAIQSQFKITPLSYWGKSDAKLPESHEIWAPYEAVNDLMGDWKTINRAMTENPPRAIDQTLVTMMKQIGIGPGESLDFGHLHPSVLQGLKRAAIDGKKMLRPAILEGGGLSKFSNSWMIPAKIMGRAGYSNEYVFRAAIQNFGGIICNDPAEAVYMTAMAGADKQHLNGAKNYRIHFDVETIPPVNEFWSLSMYGIDHNFVDNLINRYAIGDRTPNIKKNEDGSFDIYIQHESPGAYKEDNWLPCPKNEFYMILRAYGPDESIIEQTWIPPVIEVVK</sequence>
<protein>
    <submittedName>
        <fullName evidence="3">DUF1254 domain-containing protein</fullName>
    </submittedName>
</protein>
<evidence type="ECO:0000259" key="1">
    <source>
        <dbReference type="Pfam" id="PF06742"/>
    </source>
</evidence>
<evidence type="ECO:0000259" key="2">
    <source>
        <dbReference type="Pfam" id="PF06863"/>
    </source>
</evidence>
<dbReference type="Pfam" id="PF06863">
    <property type="entry name" value="DUF1254"/>
    <property type="match status" value="1"/>
</dbReference>
<gene>
    <name evidence="3" type="ORF">HCX62_04200</name>
</gene>
<feature type="domain" description="DUF1214" evidence="1">
    <location>
        <begin position="335"/>
        <end position="444"/>
    </location>
</feature>
<dbReference type="Gene3D" id="2.60.120.600">
    <property type="entry name" value="Domain of unknown function DUF1214, C-terminal domain"/>
    <property type="match status" value="1"/>
</dbReference>
<name>A0A7X1DMR7_9LIST</name>
<dbReference type="PANTHER" id="PTHR36509:SF2">
    <property type="entry name" value="BLL3101 PROTEIN"/>
    <property type="match status" value="1"/>
</dbReference>
<accession>A0A7X1DMR7</accession>
<feature type="domain" description="DUF1254" evidence="2">
    <location>
        <begin position="63"/>
        <end position="194"/>
    </location>
</feature>
<dbReference type="PANTHER" id="PTHR36509">
    <property type="entry name" value="BLL3101 PROTEIN"/>
    <property type="match status" value="1"/>
</dbReference>
<dbReference type="InterPro" id="IPR037049">
    <property type="entry name" value="DUF1214_C_sf"/>
</dbReference>
<dbReference type="InterPro" id="IPR037050">
    <property type="entry name" value="DUF1254_sf"/>
</dbReference>